<keyword evidence="12" id="KW-1185">Reference proteome</keyword>
<evidence type="ECO:0000256" key="5">
    <source>
        <dbReference type="ARBA" id="ARBA00022694"/>
    </source>
</evidence>
<dbReference type="InterPro" id="IPR003442">
    <property type="entry name" value="T6A_TsaE"/>
</dbReference>
<dbReference type="BioCyc" id="DPIE1322246:BN4_RS02515-MONOMER"/>
<evidence type="ECO:0000256" key="8">
    <source>
        <dbReference type="ARBA" id="ARBA00022840"/>
    </source>
</evidence>
<dbReference type="SUPFAM" id="SSF52540">
    <property type="entry name" value="P-loop containing nucleoside triphosphate hydrolases"/>
    <property type="match status" value="1"/>
</dbReference>
<reference evidence="11 12" key="1">
    <citation type="journal article" date="2013" name="PLoS ONE">
        <title>The first genomic and proteomic characterization of a deep-sea sulfate reducer: insights into the piezophilic lifestyle of Desulfovibrio piezophilus.</title>
        <authorList>
            <person name="Pradel N."/>
            <person name="Ji B."/>
            <person name="Gimenez G."/>
            <person name="Talla E."/>
            <person name="Lenoble P."/>
            <person name="Garel M."/>
            <person name="Tamburini C."/>
            <person name="Fourquet P."/>
            <person name="Lebrun R."/>
            <person name="Bertin P."/>
            <person name="Denis Y."/>
            <person name="Pophillat M."/>
            <person name="Barbe V."/>
            <person name="Ollivier B."/>
            <person name="Dolla A."/>
        </authorList>
    </citation>
    <scope>NUCLEOTIDE SEQUENCE [LARGE SCALE GENOMIC DNA]</scope>
    <source>
        <strain evidence="12">DSM 10523 / SB164P1</strain>
    </source>
</reference>
<dbReference type="PANTHER" id="PTHR33540:SF2">
    <property type="entry name" value="TRNA THREONYLCARBAMOYLADENOSINE BIOSYNTHESIS PROTEIN TSAE"/>
    <property type="match status" value="1"/>
</dbReference>
<keyword evidence="6" id="KW-0479">Metal-binding</keyword>
<reference evidence="12" key="2">
    <citation type="journal article" date="2013" name="Stand. Genomic Sci.">
        <title>Complete genome sequence of Desulfocapsa sulfexigens, a marine deltaproteobacterium specialized in disproportionating inorganic sulfur compounds.</title>
        <authorList>
            <person name="Finster K.W."/>
            <person name="Kjeldsen K.U."/>
            <person name="Kube M."/>
            <person name="Reinhardt R."/>
            <person name="Mussmann M."/>
            <person name="Amann R."/>
            <person name="Schreiber L."/>
        </authorList>
    </citation>
    <scope>NUCLEOTIDE SEQUENCE [LARGE SCALE GENOMIC DNA]</scope>
    <source>
        <strain evidence="12">DSM 10523 / SB164P1</strain>
    </source>
</reference>
<dbReference type="NCBIfam" id="TIGR00150">
    <property type="entry name" value="T6A_YjeE"/>
    <property type="match status" value="1"/>
</dbReference>
<evidence type="ECO:0000256" key="3">
    <source>
        <dbReference type="ARBA" id="ARBA00019010"/>
    </source>
</evidence>
<accession>M1WJD8</accession>
<dbReference type="EMBL" id="FO203427">
    <property type="protein sequence ID" value="CCH47721.1"/>
    <property type="molecule type" value="Genomic_DNA"/>
</dbReference>
<dbReference type="STRING" id="1322246.BN4_10483"/>
<dbReference type="Proteomes" id="UP000011724">
    <property type="component" value="Chromosome"/>
</dbReference>
<keyword evidence="9" id="KW-0460">Magnesium</keyword>
<dbReference type="PANTHER" id="PTHR33540">
    <property type="entry name" value="TRNA THREONYLCARBAMOYLADENOSINE BIOSYNTHESIS PROTEIN TSAE"/>
    <property type="match status" value="1"/>
</dbReference>
<evidence type="ECO:0000256" key="6">
    <source>
        <dbReference type="ARBA" id="ARBA00022723"/>
    </source>
</evidence>
<evidence type="ECO:0000256" key="7">
    <source>
        <dbReference type="ARBA" id="ARBA00022741"/>
    </source>
</evidence>
<keyword evidence="8" id="KW-0067">ATP-binding</keyword>
<dbReference type="GO" id="GO:0046872">
    <property type="term" value="F:metal ion binding"/>
    <property type="evidence" value="ECO:0007669"/>
    <property type="project" value="UniProtKB-KW"/>
</dbReference>
<dbReference type="Pfam" id="PF02367">
    <property type="entry name" value="TsaE"/>
    <property type="match status" value="1"/>
</dbReference>
<dbReference type="eggNOG" id="COG0802">
    <property type="taxonomic scope" value="Bacteria"/>
</dbReference>
<dbReference type="KEGG" id="dpi:BN4_10483"/>
<keyword evidence="7" id="KW-0547">Nucleotide-binding</keyword>
<evidence type="ECO:0000313" key="12">
    <source>
        <dbReference type="Proteomes" id="UP000011724"/>
    </source>
</evidence>
<protein>
    <recommendedName>
        <fullName evidence="3">tRNA threonylcarbamoyladenosine biosynthesis protein TsaE</fullName>
    </recommendedName>
    <alternativeName>
        <fullName evidence="10">t(6)A37 threonylcarbamoyladenosine biosynthesis protein TsaE</fullName>
    </alternativeName>
</protein>
<sequence length="159" mass="17362">MKLHLQDTQATLAFGVSLGKVVSKVNPFPAILLQGNLGSGKTTLVRGLVESLHGAELAEVSSPSFNIVNLYPTEPPVAHFDLYRLEGLPPDEALFEYMDDPGILTIIEWAQFLAPSLWPDNSIFLEWSPAETGRNVTVHATGKSSQEVVTSLSNEFKLK</sequence>
<name>M1WJD8_PSEP2</name>
<proteinExistence type="inferred from homology"/>
<evidence type="ECO:0000256" key="9">
    <source>
        <dbReference type="ARBA" id="ARBA00022842"/>
    </source>
</evidence>
<dbReference type="PATRIC" id="fig|879567.3.peg.504"/>
<dbReference type="OrthoDB" id="9815896at2"/>
<evidence type="ECO:0000256" key="2">
    <source>
        <dbReference type="ARBA" id="ARBA00007599"/>
    </source>
</evidence>
<dbReference type="GO" id="GO:0005737">
    <property type="term" value="C:cytoplasm"/>
    <property type="evidence" value="ECO:0007669"/>
    <property type="project" value="UniProtKB-SubCell"/>
</dbReference>
<dbReference type="GO" id="GO:0005524">
    <property type="term" value="F:ATP binding"/>
    <property type="evidence" value="ECO:0007669"/>
    <property type="project" value="UniProtKB-KW"/>
</dbReference>
<dbReference type="GO" id="GO:0002949">
    <property type="term" value="P:tRNA threonylcarbamoyladenosine modification"/>
    <property type="evidence" value="ECO:0007669"/>
    <property type="project" value="InterPro"/>
</dbReference>
<gene>
    <name evidence="11" type="ordered locus">BN4_10483</name>
</gene>
<dbReference type="AlphaFoldDB" id="M1WJD8"/>
<comment type="subcellular location">
    <subcellularLocation>
        <location evidence="1">Cytoplasm</location>
    </subcellularLocation>
</comment>
<dbReference type="InterPro" id="IPR027417">
    <property type="entry name" value="P-loop_NTPase"/>
</dbReference>
<evidence type="ECO:0000256" key="4">
    <source>
        <dbReference type="ARBA" id="ARBA00022490"/>
    </source>
</evidence>
<evidence type="ECO:0000313" key="11">
    <source>
        <dbReference type="EMBL" id="CCH47721.1"/>
    </source>
</evidence>
<dbReference type="HOGENOM" id="CLU_087829_3_2_7"/>
<keyword evidence="5" id="KW-0819">tRNA processing</keyword>
<dbReference type="Gene3D" id="3.40.50.300">
    <property type="entry name" value="P-loop containing nucleotide triphosphate hydrolases"/>
    <property type="match status" value="1"/>
</dbReference>
<comment type="similarity">
    <text evidence="2">Belongs to the TsaE family.</text>
</comment>
<organism evidence="11 12">
    <name type="scientific">Pseudodesulfovibrio piezophilus (strain DSM 21447 / JCM 15486 / C1TLV30)</name>
    <name type="common">Desulfovibrio piezophilus</name>
    <dbReference type="NCBI Taxonomy" id="1322246"/>
    <lineage>
        <taxon>Bacteria</taxon>
        <taxon>Pseudomonadati</taxon>
        <taxon>Thermodesulfobacteriota</taxon>
        <taxon>Desulfovibrionia</taxon>
        <taxon>Desulfovibrionales</taxon>
        <taxon>Desulfovibrionaceae</taxon>
    </lineage>
</organism>
<evidence type="ECO:0000256" key="1">
    <source>
        <dbReference type="ARBA" id="ARBA00004496"/>
    </source>
</evidence>
<dbReference type="RefSeq" id="WP_015413776.1">
    <property type="nucleotide sequence ID" value="NC_020409.1"/>
</dbReference>
<keyword evidence="4" id="KW-0963">Cytoplasm</keyword>
<evidence type="ECO:0000256" key="10">
    <source>
        <dbReference type="ARBA" id="ARBA00032441"/>
    </source>
</evidence>